<accession>A0ACD1ADY7</accession>
<name>A0ACD1ADY7_9FIRM</name>
<dbReference type="EMBL" id="CP042469">
    <property type="protein sequence ID" value="QOX64641.1"/>
    <property type="molecule type" value="Genomic_DNA"/>
</dbReference>
<keyword evidence="2" id="KW-1185">Reference proteome</keyword>
<evidence type="ECO:0000313" key="2">
    <source>
        <dbReference type="Proteomes" id="UP000594014"/>
    </source>
</evidence>
<reference evidence="1" key="1">
    <citation type="submission" date="2019-08" db="EMBL/GenBank/DDBJ databases">
        <title>Genome sequence of Clostridiales bacterium MT110.</title>
        <authorList>
            <person name="Cao J."/>
        </authorList>
    </citation>
    <scope>NUCLEOTIDE SEQUENCE</scope>
    <source>
        <strain evidence="1">MT110</strain>
    </source>
</reference>
<protein>
    <submittedName>
        <fullName evidence="1">MarR family transcriptional regulator</fullName>
    </submittedName>
</protein>
<organism evidence="1 2">
    <name type="scientific">Anoxybacterium hadale</name>
    <dbReference type="NCBI Taxonomy" id="3408580"/>
    <lineage>
        <taxon>Bacteria</taxon>
        <taxon>Bacillati</taxon>
        <taxon>Bacillota</taxon>
        <taxon>Clostridia</taxon>
        <taxon>Peptostreptococcales</taxon>
        <taxon>Anaerovoracaceae</taxon>
        <taxon>Anoxybacterium</taxon>
    </lineage>
</organism>
<dbReference type="Proteomes" id="UP000594014">
    <property type="component" value="Chromosome"/>
</dbReference>
<proteinExistence type="predicted"/>
<gene>
    <name evidence="1" type="ORF">FRZ06_15470</name>
</gene>
<sequence length="505" mass="55344">MDIAKKLNSILVNLFNSVLKMEEEAIKNSSKHNLSITEVHTLAAIGTGKPKTMTQVAATLKINVSTLTTAINKLVDKKYVNRFRVPEDRRIVKIELTEDGVEAVQEHEEFHRAMINQVITELNEEEQAILVQSLDNIHDFFKRQRLKSVSGDGPRELQPLALGDVTIPVPVFQGGMGIGVSLSGLASAVARCGGVGVISAAQIGFREPDFYTNPKEANIRALKKNIREAKEAVKDVIGKGLIAVNLMCASRNYDDFVKASVEAGVDMIISGAGLPTSLPGLVKNSKVKIVPIVSSARAAALIIKSWTKKYNRVPDAILFEGPKAGGHLGFKEEQLEDAQEHFYETIMEIKEEIEDLQDCPLIVAGGIYTKEDLQKALAYGADGVQMGTRFVTTEECDVHPNFKQAYLNAKEEDMVVIKSPVGMPGRAIRTPFTERVEVGRIPPEKCNRCLVPCKAEEAPYCITQALINAANGDIDHGLVFSGSNAYRAEKIETVEDIFRELTGKD</sequence>
<evidence type="ECO:0000313" key="1">
    <source>
        <dbReference type="EMBL" id="QOX64641.1"/>
    </source>
</evidence>